<dbReference type="AlphaFoldDB" id="A0A8J7PJ64"/>
<dbReference type="PANTHER" id="PTHR18895:SF74">
    <property type="entry name" value="MTRF1L RELEASE FACTOR GLUTAMINE METHYLTRANSFERASE"/>
    <property type="match status" value="1"/>
</dbReference>
<name>A0A8J7PJ64_9BACT</name>
<dbReference type="InterPro" id="IPR050320">
    <property type="entry name" value="N5-glutamine_MTase"/>
</dbReference>
<evidence type="ECO:0000313" key="5">
    <source>
        <dbReference type="Proteomes" id="UP000664277"/>
    </source>
</evidence>
<dbReference type="PANTHER" id="PTHR18895">
    <property type="entry name" value="HEMK METHYLTRANSFERASE"/>
    <property type="match status" value="1"/>
</dbReference>
<dbReference type="InterPro" id="IPR029063">
    <property type="entry name" value="SAM-dependent_MTases_sf"/>
</dbReference>
<dbReference type="Gene3D" id="3.40.50.150">
    <property type="entry name" value="Vaccinia Virus protein VP39"/>
    <property type="match status" value="1"/>
</dbReference>
<gene>
    <name evidence="4" type="ORF">J0M35_13305</name>
</gene>
<keyword evidence="2" id="KW-0808">Transferase</keyword>
<dbReference type="InterPro" id="IPR002052">
    <property type="entry name" value="DNA_methylase_N6_adenine_CS"/>
</dbReference>
<proteinExistence type="predicted"/>
<dbReference type="NCBIfam" id="TIGR00536">
    <property type="entry name" value="hemK_fam"/>
    <property type="match status" value="1"/>
</dbReference>
<dbReference type="GO" id="GO:0032259">
    <property type="term" value="P:methylation"/>
    <property type="evidence" value="ECO:0007669"/>
    <property type="project" value="UniProtKB-KW"/>
</dbReference>
<keyword evidence="3" id="KW-0949">S-adenosyl-L-methionine</keyword>
<accession>A0A8J7PJ64</accession>
<sequence length="350" mass="38341">MSLFKAEHSLVEAASLFADELMRLGIDKDEARAEARLALSTLMSIAYGVLPLKHELVLGDKAVDLDRVLKDRRNRRPIQYALGQADFMGQTFLVGEGVLIPRPETELLVDFVSRRLRQLEEDLGISHENVLLVEVGSGSGCISISLMLQFPGLRALVFECSSQAARFSQVNAERHGVVERMELILADFFQSEQIDLLARRLFESGCHCFMVSNPPYIDAAEMEELQPEVKHEPELALRGLDADGMGFYRGFAAVLLGVAGKRTDIGSFSEAAAKKNSTDIGSFSEAAAQKKSTDIGSFIAEEKLVEFAFEVGHKQSGPVAEIFAGAGFQHVEVRQDLAGIGRIVAGRLIK</sequence>
<organism evidence="4 5">
    <name type="scientific">Candidatus Obscuribacter phosphatis</name>
    <dbReference type="NCBI Taxonomy" id="1906157"/>
    <lineage>
        <taxon>Bacteria</taxon>
        <taxon>Bacillati</taxon>
        <taxon>Candidatus Melainabacteria</taxon>
        <taxon>Candidatus Obscuribacterales</taxon>
        <taxon>Candidatus Obscuribacteraceae</taxon>
        <taxon>Candidatus Obscuribacter</taxon>
    </lineage>
</organism>
<dbReference type="SUPFAM" id="SSF53335">
    <property type="entry name" value="S-adenosyl-L-methionine-dependent methyltransferases"/>
    <property type="match status" value="1"/>
</dbReference>
<evidence type="ECO:0000256" key="1">
    <source>
        <dbReference type="ARBA" id="ARBA00022603"/>
    </source>
</evidence>
<evidence type="ECO:0000256" key="2">
    <source>
        <dbReference type="ARBA" id="ARBA00022679"/>
    </source>
</evidence>
<keyword evidence="1 4" id="KW-0489">Methyltransferase</keyword>
<protein>
    <submittedName>
        <fullName evidence="4">Peptide chain release factor N(5)-glutamine methyltransferase</fullName>
    </submittedName>
</protein>
<reference evidence="4" key="1">
    <citation type="submission" date="2021-02" db="EMBL/GenBank/DDBJ databases">
        <title>Genome-Resolved Metagenomics of a Microbial Community Performing Photosynthetic Biological Nutrient Removal.</title>
        <authorList>
            <person name="Mcdaniel E.A."/>
        </authorList>
    </citation>
    <scope>NUCLEOTIDE SEQUENCE</scope>
    <source>
        <strain evidence="4">UWPOB_OBS1</strain>
    </source>
</reference>
<dbReference type="GO" id="GO:0003676">
    <property type="term" value="F:nucleic acid binding"/>
    <property type="evidence" value="ECO:0007669"/>
    <property type="project" value="InterPro"/>
</dbReference>
<dbReference type="Proteomes" id="UP000664277">
    <property type="component" value="Unassembled WGS sequence"/>
</dbReference>
<evidence type="ECO:0000256" key="3">
    <source>
        <dbReference type="ARBA" id="ARBA00022691"/>
    </source>
</evidence>
<dbReference type="Gene3D" id="1.10.8.10">
    <property type="entry name" value="DNA helicase RuvA subunit, C-terminal domain"/>
    <property type="match status" value="1"/>
</dbReference>
<comment type="caution">
    <text evidence="4">The sequence shown here is derived from an EMBL/GenBank/DDBJ whole genome shotgun (WGS) entry which is preliminary data.</text>
</comment>
<dbReference type="GO" id="GO:0008276">
    <property type="term" value="F:protein methyltransferase activity"/>
    <property type="evidence" value="ECO:0007669"/>
    <property type="project" value="InterPro"/>
</dbReference>
<evidence type="ECO:0000313" key="4">
    <source>
        <dbReference type="EMBL" id="MBN8661338.1"/>
    </source>
</evidence>
<dbReference type="PROSITE" id="PS00092">
    <property type="entry name" value="N6_MTASE"/>
    <property type="match status" value="1"/>
</dbReference>
<dbReference type="InterPro" id="IPR004556">
    <property type="entry name" value="HemK-like"/>
</dbReference>
<dbReference type="EMBL" id="JAFLCK010000019">
    <property type="protein sequence ID" value="MBN8661338.1"/>
    <property type="molecule type" value="Genomic_DNA"/>
</dbReference>